<sequence>MFSLVTRSQFASATRQLAIFALVTILGPPVGILALQSTEAQELVVRDAPLKAAYIYNFAKYTRWPESNGFAESDKPFVCGVYGTTPVENYLQKIASKKTIQNVRIVIQHYQTPAEIQTPHILFVSQHVAAEEYAQIVDRLRGKATILIGESFRPTPADTVTFYIKDNRVRFQIDLDRVSDAKVQVSSKVLQLGRLVRGTTVVKSGNP</sequence>
<evidence type="ECO:0000313" key="2">
    <source>
        <dbReference type="Proteomes" id="UP000320672"/>
    </source>
</evidence>
<evidence type="ECO:0000313" key="1">
    <source>
        <dbReference type="EMBL" id="QDS93685.1"/>
    </source>
</evidence>
<dbReference type="Pfam" id="PF13689">
    <property type="entry name" value="DUF4154"/>
    <property type="match status" value="1"/>
</dbReference>
<evidence type="ECO:0008006" key="3">
    <source>
        <dbReference type="Google" id="ProtNLM"/>
    </source>
</evidence>
<dbReference type="Proteomes" id="UP000320672">
    <property type="component" value="Chromosome"/>
</dbReference>
<dbReference type="InterPro" id="IPR025293">
    <property type="entry name" value="YfiR/HmsC-like"/>
</dbReference>
<reference evidence="1 2" key="1">
    <citation type="submission" date="2019-02" db="EMBL/GenBank/DDBJ databases">
        <title>Deep-cultivation of Planctomycetes and their phenomic and genomic characterization uncovers novel biology.</title>
        <authorList>
            <person name="Wiegand S."/>
            <person name="Jogler M."/>
            <person name="Boedeker C."/>
            <person name="Pinto D."/>
            <person name="Vollmers J."/>
            <person name="Rivas-Marin E."/>
            <person name="Kohn T."/>
            <person name="Peeters S.H."/>
            <person name="Heuer A."/>
            <person name="Rast P."/>
            <person name="Oberbeckmann S."/>
            <person name="Bunk B."/>
            <person name="Jeske O."/>
            <person name="Meyerdierks A."/>
            <person name="Storesund J.E."/>
            <person name="Kallscheuer N."/>
            <person name="Luecker S."/>
            <person name="Lage O.M."/>
            <person name="Pohl T."/>
            <person name="Merkel B.J."/>
            <person name="Hornburger P."/>
            <person name="Mueller R.-W."/>
            <person name="Bruemmer F."/>
            <person name="Labrenz M."/>
            <person name="Spormann A.M."/>
            <person name="Op den Camp H."/>
            <person name="Overmann J."/>
            <person name="Amann R."/>
            <person name="Jetten M.S.M."/>
            <person name="Mascher T."/>
            <person name="Medema M.H."/>
            <person name="Devos D.P."/>
            <person name="Kaster A.-K."/>
            <person name="Ovreas L."/>
            <person name="Rohde M."/>
            <person name="Galperin M.Y."/>
            <person name="Jogler C."/>
        </authorList>
    </citation>
    <scope>NUCLEOTIDE SEQUENCE [LARGE SCALE GENOMIC DNA]</scope>
    <source>
        <strain evidence="1 2">FF011L</strain>
    </source>
</reference>
<dbReference type="AlphaFoldDB" id="A0A517MFM0"/>
<gene>
    <name evidence="1" type="ORF">FF011L_24580</name>
</gene>
<accession>A0A517MFM0</accession>
<keyword evidence="2" id="KW-1185">Reference proteome</keyword>
<name>A0A517MFM0_9BACT</name>
<organism evidence="1 2">
    <name type="scientific">Roseimaritima multifibrata</name>
    <dbReference type="NCBI Taxonomy" id="1930274"/>
    <lineage>
        <taxon>Bacteria</taxon>
        <taxon>Pseudomonadati</taxon>
        <taxon>Planctomycetota</taxon>
        <taxon>Planctomycetia</taxon>
        <taxon>Pirellulales</taxon>
        <taxon>Pirellulaceae</taxon>
        <taxon>Roseimaritima</taxon>
    </lineage>
</organism>
<dbReference type="KEGG" id="rml:FF011L_24580"/>
<protein>
    <recommendedName>
        <fullName evidence="3">YfiR family protein</fullName>
    </recommendedName>
</protein>
<dbReference type="EMBL" id="CP036262">
    <property type="protein sequence ID" value="QDS93685.1"/>
    <property type="molecule type" value="Genomic_DNA"/>
</dbReference>
<proteinExistence type="predicted"/>